<name>A6G6U9_9BACT</name>
<gene>
    <name evidence="1" type="ORF">PPSIR1_06121</name>
</gene>
<dbReference type="EMBL" id="ABCS01000031">
    <property type="protein sequence ID" value="EDM78402.1"/>
    <property type="molecule type" value="Genomic_DNA"/>
</dbReference>
<reference evidence="1 2" key="1">
    <citation type="submission" date="2007-06" db="EMBL/GenBank/DDBJ databases">
        <authorList>
            <person name="Shimkets L."/>
            <person name="Ferriera S."/>
            <person name="Johnson J."/>
            <person name="Kravitz S."/>
            <person name="Beeson K."/>
            <person name="Sutton G."/>
            <person name="Rogers Y.-H."/>
            <person name="Friedman R."/>
            <person name="Frazier M."/>
            <person name="Venter J.C."/>
        </authorList>
    </citation>
    <scope>NUCLEOTIDE SEQUENCE [LARGE SCALE GENOMIC DNA]</scope>
    <source>
        <strain evidence="1 2">SIR-1</strain>
    </source>
</reference>
<comment type="caution">
    <text evidence="1">The sequence shown here is derived from an EMBL/GenBank/DDBJ whole genome shotgun (WGS) entry which is preliminary data.</text>
</comment>
<dbReference type="Proteomes" id="UP000005801">
    <property type="component" value="Unassembled WGS sequence"/>
</dbReference>
<proteinExistence type="predicted"/>
<accession>A6G6U9</accession>
<protein>
    <recommendedName>
        <fullName evidence="3">PDZ domain-containing protein</fullName>
    </recommendedName>
</protein>
<sequence length="180" mass="18956">MCLVNLEVGVECHVGLGITKVQCGPDANIAAFNCSEGGGLPGDVVPHCQEDGGGDEAGSGTTMGSGATWDPLTFVELESTGTRVIDRAAFELILDDLSLLEADATVLRTKDDGTWFIAFAGELCEALGLERFDELAAVNGKDLSGLGAMPELYDLLQGQGTFELTIVRGGERVLQSYRLE</sequence>
<keyword evidence="2" id="KW-1185">Reference proteome</keyword>
<evidence type="ECO:0000313" key="1">
    <source>
        <dbReference type="EMBL" id="EDM78402.1"/>
    </source>
</evidence>
<evidence type="ECO:0008006" key="3">
    <source>
        <dbReference type="Google" id="ProtNLM"/>
    </source>
</evidence>
<dbReference type="STRING" id="391625.PPSIR1_06121"/>
<dbReference type="InterPro" id="IPR036034">
    <property type="entry name" value="PDZ_sf"/>
</dbReference>
<dbReference type="SUPFAM" id="SSF50156">
    <property type="entry name" value="PDZ domain-like"/>
    <property type="match status" value="1"/>
</dbReference>
<dbReference type="Gene3D" id="2.30.42.10">
    <property type="match status" value="1"/>
</dbReference>
<evidence type="ECO:0000313" key="2">
    <source>
        <dbReference type="Proteomes" id="UP000005801"/>
    </source>
</evidence>
<organism evidence="1 2">
    <name type="scientific">Plesiocystis pacifica SIR-1</name>
    <dbReference type="NCBI Taxonomy" id="391625"/>
    <lineage>
        <taxon>Bacteria</taxon>
        <taxon>Pseudomonadati</taxon>
        <taxon>Myxococcota</taxon>
        <taxon>Polyangia</taxon>
        <taxon>Nannocystales</taxon>
        <taxon>Nannocystaceae</taxon>
        <taxon>Plesiocystis</taxon>
    </lineage>
</organism>
<dbReference type="AlphaFoldDB" id="A6G6U9"/>